<keyword evidence="1" id="KW-0732">Signal</keyword>
<evidence type="ECO:0000313" key="3">
    <source>
        <dbReference type="Proteomes" id="UP000325614"/>
    </source>
</evidence>
<dbReference type="AlphaFoldDB" id="A0A5P9JT99"/>
<feature type="signal peptide" evidence="1">
    <location>
        <begin position="1"/>
        <end position="24"/>
    </location>
</feature>
<gene>
    <name evidence="2" type="ORF">GDR74_05055</name>
</gene>
<evidence type="ECO:0000256" key="1">
    <source>
        <dbReference type="SAM" id="SignalP"/>
    </source>
</evidence>
<dbReference type="KEGG" id="mico:GDR74_05055"/>
<dbReference type="InterPro" id="IPR045613">
    <property type="entry name" value="DUF6448"/>
</dbReference>
<dbReference type="RefSeq" id="WP_152585278.1">
    <property type="nucleotide sequence ID" value="NZ_CP045423.1"/>
</dbReference>
<accession>A0A5P9JT99</accession>
<dbReference type="Proteomes" id="UP000325614">
    <property type="component" value="Chromosome"/>
</dbReference>
<feature type="chain" id="PRO_5024838599" description="DUF4142 domain-containing protein" evidence="1">
    <location>
        <begin position="25"/>
        <end position="205"/>
    </location>
</feature>
<keyword evidence="3" id="KW-1185">Reference proteome</keyword>
<protein>
    <recommendedName>
        <fullName evidence="4">DUF4142 domain-containing protein</fullName>
    </recommendedName>
</protein>
<name>A0A5P9JT99_9HYPH</name>
<reference evidence="2 3" key="1">
    <citation type="submission" date="2019-10" db="EMBL/GenBank/DDBJ databases">
        <title>Isolation, Identification of Microvirga thermotolerans HR1, a novel thermophilic bacterium and Comparative Genomics of the genus Microvirga.</title>
        <authorList>
            <person name="Li J."/>
            <person name="Zhang W."/>
            <person name="Lin M."/>
            <person name="Wang J."/>
        </authorList>
    </citation>
    <scope>NUCLEOTIDE SEQUENCE [LARGE SCALE GENOMIC DNA]</scope>
    <source>
        <strain evidence="2 3">HR1</strain>
    </source>
</reference>
<dbReference type="EMBL" id="CP045423">
    <property type="protein sequence ID" value="QFU15633.1"/>
    <property type="molecule type" value="Genomic_DNA"/>
</dbReference>
<dbReference type="Pfam" id="PF20046">
    <property type="entry name" value="DUF6448"/>
    <property type="match status" value="1"/>
</dbReference>
<sequence length="205" mass="21259">MSKPLVLMAALVGAGLSIVPVARAHCDAVGGPVATAALRALDTHNVNAVLPYVPASAEPELTTAFIQAMAVRTGGPDAKALADRSFMETAVRLHRAGEGAPHTGLKPAGTDFGPAIPAAEQALATGKAEPLLEFLSREIEHGVRERFAHAAGDKLKEPTSAADVPAAREHIREELGFIGYVEAIYLAIRDSRHAGAPAAADRCGH</sequence>
<proteinExistence type="predicted"/>
<evidence type="ECO:0000313" key="2">
    <source>
        <dbReference type="EMBL" id="QFU15633.1"/>
    </source>
</evidence>
<organism evidence="2 3">
    <name type="scientific">Microvirga thermotolerans</name>
    <dbReference type="NCBI Taxonomy" id="2651334"/>
    <lineage>
        <taxon>Bacteria</taxon>
        <taxon>Pseudomonadati</taxon>
        <taxon>Pseudomonadota</taxon>
        <taxon>Alphaproteobacteria</taxon>
        <taxon>Hyphomicrobiales</taxon>
        <taxon>Methylobacteriaceae</taxon>
        <taxon>Microvirga</taxon>
    </lineage>
</organism>
<evidence type="ECO:0008006" key="4">
    <source>
        <dbReference type="Google" id="ProtNLM"/>
    </source>
</evidence>